<dbReference type="PROSITE" id="PS51318">
    <property type="entry name" value="TAT"/>
    <property type="match status" value="1"/>
</dbReference>
<feature type="region of interest" description="Disordered" evidence="4">
    <location>
        <begin position="199"/>
        <end position="226"/>
    </location>
</feature>
<feature type="compositionally biased region" description="Basic and acidic residues" evidence="4">
    <location>
        <begin position="212"/>
        <end position="226"/>
    </location>
</feature>
<dbReference type="EMBL" id="JAQLOI010000003">
    <property type="protein sequence ID" value="MDB1125155.1"/>
    <property type="molecule type" value="Genomic_DNA"/>
</dbReference>
<evidence type="ECO:0000313" key="6">
    <source>
        <dbReference type="EMBL" id="MDB1125155.1"/>
    </source>
</evidence>
<evidence type="ECO:0000259" key="5">
    <source>
        <dbReference type="PROSITE" id="PS51379"/>
    </source>
</evidence>
<dbReference type="SUPFAM" id="SSF54862">
    <property type="entry name" value="4Fe-4S ferredoxins"/>
    <property type="match status" value="1"/>
</dbReference>
<keyword evidence="1" id="KW-0479">Metal-binding</keyword>
<dbReference type="PANTHER" id="PTHR42827">
    <property type="entry name" value="IRON-SULFUR CLUSTER-BINDING PROTEIN-RELATED"/>
    <property type="match status" value="1"/>
</dbReference>
<dbReference type="InterPro" id="IPR006311">
    <property type="entry name" value="TAT_signal"/>
</dbReference>
<name>A0ABT4YUL8_9VIBR</name>
<evidence type="ECO:0000256" key="2">
    <source>
        <dbReference type="ARBA" id="ARBA00023004"/>
    </source>
</evidence>
<organism evidence="6 7">
    <name type="scientific">Vibrio algarum</name>
    <dbReference type="NCBI Taxonomy" id="3020714"/>
    <lineage>
        <taxon>Bacteria</taxon>
        <taxon>Pseudomonadati</taxon>
        <taxon>Pseudomonadota</taxon>
        <taxon>Gammaproteobacteria</taxon>
        <taxon>Vibrionales</taxon>
        <taxon>Vibrionaceae</taxon>
        <taxon>Vibrio</taxon>
    </lineage>
</organism>
<dbReference type="InterPro" id="IPR017900">
    <property type="entry name" value="4Fe4S_Fe_S_CS"/>
</dbReference>
<reference evidence="6 7" key="1">
    <citation type="submission" date="2023-01" db="EMBL/GenBank/DDBJ databases">
        <title>Vibrio sp. KJ40-1 sp.nov, isolated from marine algae.</title>
        <authorList>
            <person name="Butt M."/>
            <person name="Kim J.M.J."/>
            <person name="Jeon C.O.C."/>
        </authorList>
    </citation>
    <scope>NUCLEOTIDE SEQUENCE [LARGE SCALE GENOMIC DNA]</scope>
    <source>
        <strain evidence="6 7">KJ40-1</strain>
    </source>
</reference>
<dbReference type="PANTHER" id="PTHR42827:SF1">
    <property type="entry name" value="IRON-SULFUR CLUSTER-BINDING PROTEIN"/>
    <property type="match status" value="1"/>
</dbReference>
<proteinExistence type="predicted"/>
<keyword evidence="3" id="KW-0411">Iron-sulfur</keyword>
<evidence type="ECO:0000313" key="7">
    <source>
        <dbReference type="Proteomes" id="UP001210678"/>
    </source>
</evidence>
<accession>A0ABT4YUL8</accession>
<keyword evidence="7" id="KW-1185">Reference proteome</keyword>
<evidence type="ECO:0000256" key="4">
    <source>
        <dbReference type="SAM" id="MobiDB-lite"/>
    </source>
</evidence>
<sequence>MKEEEKAPNEGRRNFLKLGGATAAVATVGVGAATGFVLGREPDQDTGWGRTAAGKDMFFDREPFQVDWAPTLIKVGKTERPDREDFLFWRLDMIGKAIHGGWDPSLGPKTCPDERVVRYYSKWPERWPEMMEAFKQRAISGQMQHKYLDRFLISHAYDHANHASMYGENGVSVNWPLPPEGDPSIADYKSIYDDQYGDPSSGGATISTDSASDGKEANKNRPIVKKREFKTPAHATKLIKKVANQMGCSFVGITKVDPDFVFKNIMRGMEGGGEHWGDKIPDHWKSVIVLGVPMSWDGMYAAPGYGTSYEAYSVVRFAAGKLEVFLNRLGWAGRAMVPGGDYEMTLPPLAVKAGLGESSRNGSLITPEVGPNIRLACVVTDLEFEYDKPIDIGVRDFCNECKICATSCPSGSISMADEPDIVQRGYKIFEFNQDSCFRFWSSLPSDGQQGCRVCIAVCPYTRRNNWIHALVKEADPRDPTGITRKALLAMQHNFFYYPDAEAYAAPHNGGRLANYHQPPEWLRSEEFFKGINKDWDYDGNWEGF</sequence>
<feature type="domain" description="4Fe-4S ferredoxin-type" evidence="5">
    <location>
        <begin position="388"/>
        <end position="418"/>
    </location>
</feature>
<keyword evidence="2" id="KW-0408">Iron</keyword>
<dbReference type="RefSeq" id="WP_272138601.1">
    <property type="nucleotide sequence ID" value="NZ_JAQLOI010000003.1"/>
</dbReference>
<comment type="caution">
    <text evidence="6">The sequence shown here is derived from an EMBL/GenBank/DDBJ whole genome shotgun (WGS) entry which is preliminary data.</text>
</comment>
<dbReference type="Pfam" id="PF12838">
    <property type="entry name" value="Fer4_7"/>
    <property type="match status" value="1"/>
</dbReference>
<dbReference type="Gene3D" id="3.30.70.20">
    <property type="match status" value="1"/>
</dbReference>
<feature type="compositionally biased region" description="Polar residues" evidence="4">
    <location>
        <begin position="202"/>
        <end position="211"/>
    </location>
</feature>
<dbReference type="Proteomes" id="UP001210678">
    <property type="component" value="Unassembled WGS sequence"/>
</dbReference>
<gene>
    <name evidence="6" type="ORF">PGX00_16500</name>
</gene>
<dbReference type="PROSITE" id="PS51379">
    <property type="entry name" value="4FE4S_FER_2"/>
    <property type="match status" value="1"/>
</dbReference>
<evidence type="ECO:0000256" key="1">
    <source>
        <dbReference type="ARBA" id="ARBA00022723"/>
    </source>
</evidence>
<protein>
    <submittedName>
        <fullName evidence="6">Reductive dehalogenase domain-containing protein</fullName>
    </submittedName>
</protein>
<evidence type="ECO:0000256" key="3">
    <source>
        <dbReference type="ARBA" id="ARBA00023014"/>
    </source>
</evidence>
<dbReference type="PROSITE" id="PS00198">
    <property type="entry name" value="4FE4S_FER_1"/>
    <property type="match status" value="1"/>
</dbReference>
<dbReference type="InterPro" id="IPR017896">
    <property type="entry name" value="4Fe4S_Fe-S-bd"/>
</dbReference>